<dbReference type="Pfam" id="PF14200">
    <property type="entry name" value="RicinB_lectin_2"/>
    <property type="match status" value="1"/>
</dbReference>
<sequence length="492" mass="52542">MEELIPEHVRAAVEEFDDIRTVWNATFASLPSAVQSIRDDLEAFAATGASDRAVRAVNTFLLEASAIASRILPEEVGNEMARYLGAIGDVFDGVGDGIEAFGEGDAAAAIEAMYKGVKAAAVDLIPAELQNDETYGAIVAVLDGTVGSLSRHVLEYKNLMAQSSVCWKVFTGRERRRPRNCDAGYTWDGQQWCMYGVESPLNIQSRSNNKYLNIWGGSKSSGANVLTWNNPTSAHSQWVLHRQFDGTYTIENIHAHTFLCVQGSKVGANVAVTDDPRPPSARWRLIPTGIAATWNVQSVDSGLYLRLKKQWVVGNNVIAWSSAEGAESQWRIRDAWGGEAWEEPVAAHPPSPAPAQAARVALLNSAMSLKRPSGALPARCDDVAGFTEKRGGWCYGPCPAGYEGSGARCKATCGPEYPSDSDRMCGKTPGAIAAAVMGMITGVVREVVTISGLVSEMEEKGIHAAGGLTGTMQALIDLGKPFAHPSCPVGAA</sequence>
<evidence type="ECO:0000259" key="1">
    <source>
        <dbReference type="Pfam" id="PF14200"/>
    </source>
</evidence>
<proteinExistence type="predicted"/>
<reference evidence="2" key="1">
    <citation type="submission" date="2021-01" db="EMBL/GenBank/DDBJ databases">
        <authorList>
            <person name="Corre E."/>
            <person name="Pelletier E."/>
            <person name="Niang G."/>
            <person name="Scheremetjew M."/>
            <person name="Finn R."/>
            <person name="Kale V."/>
            <person name="Holt S."/>
            <person name="Cochrane G."/>
            <person name="Meng A."/>
            <person name="Brown T."/>
            <person name="Cohen L."/>
        </authorList>
    </citation>
    <scope>NUCLEOTIDE SEQUENCE</scope>
    <source>
        <strain evidence="2">RCC3387</strain>
    </source>
</reference>
<dbReference type="InterPro" id="IPR035992">
    <property type="entry name" value="Ricin_B-like_lectins"/>
</dbReference>
<dbReference type="AlphaFoldDB" id="A0A7S2I6U0"/>
<dbReference type="Gene3D" id="2.80.10.50">
    <property type="match status" value="1"/>
</dbReference>
<evidence type="ECO:0000313" key="2">
    <source>
        <dbReference type="EMBL" id="CAD9509982.1"/>
    </source>
</evidence>
<feature type="domain" description="Ricin B lectin" evidence="1">
    <location>
        <begin position="189"/>
        <end position="270"/>
    </location>
</feature>
<dbReference type="EMBL" id="HBGW01010340">
    <property type="protein sequence ID" value="CAD9509982.1"/>
    <property type="molecule type" value="Transcribed_RNA"/>
</dbReference>
<organism evidence="2">
    <name type="scientific">Zooxanthella nutricula</name>
    <dbReference type="NCBI Taxonomy" id="1333877"/>
    <lineage>
        <taxon>Eukaryota</taxon>
        <taxon>Sar</taxon>
        <taxon>Alveolata</taxon>
        <taxon>Dinophyceae</taxon>
        <taxon>Peridiniales</taxon>
        <taxon>Peridiniales incertae sedis</taxon>
        <taxon>Zooxanthella</taxon>
    </lineage>
</organism>
<gene>
    <name evidence="2" type="ORF">BRAN1462_LOCUS6626</name>
</gene>
<dbReference type="PROSITE" id="PS50231">
    <property type="entry name" value="RICIN_B_LECTIN"/>
    <property type="match status" value="1"/>
</dbReference>
<dbReference type="SUPFAM" id="SSF50370">
    <property type="entry name" value="Ricin B-like lectins"/>
    <property type="match status" value="1"/>
</dbReference>
<name>A0A7S2I6U0_9DINO</name>
<dbReference type="CDD" id="cd00161">
    <property type="entry name" value="beta-trefoil_Ricin-like"/>
    <property type="match status" value="1"/>
</dbReference>
<dbReference type="InterPro" id="IPR000772">
    <property type="entry name" value="Ricin_B_lectin"/>
</dbReference>
<accession>A0A7S2I6U0</accession>
<protein>
    <recommendedName>
        <fullName evidence="1">Ricin B lectin domain-containing protein</fullName>
    </recommendedName>
</protein>